<reference evidence="2 3" key="1">
    <citation type="journal article" date="2010" name="Stand. Genomic Sci.">
        <title>Complete genome sequence of Meiothermus silvanus type strain (VI-R2).</title>
        <authorList>
            <person name="Sikorski J."/>
            <person name="Tindall B.J."/>
            <person name="Lowry S."/>
            <person name="Lucas S."/>
            <person name="Nolan M."/>
            <person name="Copeland A."/>
            <person name="Glavina Del Rio T."/>
            <person name="Tice H."/>
            <person name="Cheng J.F."/>
            <person name="Han C."/>
            <person name="Pitluck S."/>
            <person name="Liolios K."/>
            <person name="Ivanova N."/>
            <person name="Mavromatis K."/>
            <person name="Mikhailova N."/>
            <person name="Pati A."/>
            <person name="Goodwin L."/>
            <person name="Chen A."/>
            <person name="Palaniappan K."/>
            <person name="Land M."/>
            <person name="Hauser L."/>
            <person name="Chang Y.J."/>
            <person name="Jeffries C.D."/>
            <person name="Rohde M."/>
            <person name="Goker M."/>
            <person name="Woyke T."/>
            <person name="Bristow J."/>
            <person name="Eisen J.A."/>
            <person name="Markowitz V."/>
            <person name="Hugenholtz P."/>
            <person name="Kyrpides N.C."/>
            <person name="Klenk H.P."/>
            <person name="Lapidus A."/>
        </authorList>
    </citation>
    <scope>NUCLEOTIDE SEQUENCE [LARGE SCALE GENOMIC DNA]</scope>
    <source>
        <strain evidence="3">ATCC 700542 / DSM 9946 / VI-R2</strain>
    </source>
</reference>
<dbReference type="eggNOG" id="COG3708">
    <property type="taxonomic scope" value="Bacteria"/>
</dbReference>
<sequence>MEEPFPASASGFYVVGLEVRTSKALEDDPQTARVPALWERFGRENLAEQIPRRLAKGHPFCVYFDYQYPAETSFRQAPRDASFAAKRGGEAYFRRAQRGVAYSVVLGYQVPSLEDVPPGLRGLYVPGGKYLVFSTEPQKLAQAWTDIQNYFTQPGKPQRAFTYDYEEYFCQNAPCDEVRIYVALC</sequence>
<dbReference type="PANTHER" id="PTHR36444">
    <property type="entry name" value="TRANSCRIPTIONAL REGULATOR PROTEIN YOBU-RELATED"/>
    <property type="match status" value="1"/>
</dbReference>
<dbReference type="OrthoDB" id="9801008at2"/>
<gene>
    <name evidence="2" type="ordered locus">Mesil_2928</name>
</gene>
<dbReference type="SMART" id="SM00871">
    <property type="entry name" value="AraC_E_bind"/>
    <property type="match status" value="1"/>
</dbReference>
<dbReference type="AlphaFoldDB" id="D7BDE8"/>
<protein>
    <submittedName>
        <fullName evidence="2">Transcription activator effector binding protein</fullName>
    </submittedName>
</protein>
<proteinExistence type="predicted"/>
<dbReference type="PANTHER" id="PTHR36444:SF2">
    <property type="entry name" value="TRANSCRIPTIONAL REGULATOR PROTEIN YOBU-RELATED"/>
    <property type="match status" value="1"/>
</dbReference>
<dbReference type="HOGENOM" id="CLU_106591_0_1_0"/>
<dbReference type="Gene3D" id="3.20.80.10">
    <property type="entry name" value="Regulatory factor, effector binding domain"/>
    <property type="match status" value="2"/>
</dbReference>
<dbReference type="Proteomes" id="UP000001916">
    <property type="component" value="Chromosome"/>
</dbReference>
<feature type="domain" description="AraC effector-binding" evidence="1">
    <location>
        <begin position="1"/>
        <end position="185"/>
    </location>
</feature>
<accession>D7BDE8</accession>
<dbReference type="InterPro" id="IPR011256">
    <property type="entry name" value="Reg_factor_effector_dom_sf"/>
</dbReference>
<dbReference type="Pfam" id="PF14526">
    <property type="entry name" value="Cass2"/>
    <property type="match status" value="1"/>
</dbReference>
<dbReference type="InterPro" id="IPR029441">
    <property type="entry name" value="Cass2"/>
</dbReference>
<dbReference type="RefSeq" id="WP_013159300.1">
    <property type="nucleotide sequence ID" value="NC_014212.1"/>
</dbReference>
<evidence type="ECO:0000313" key="2">
    <source>
        <dbReference type="EMBL" id="ADH64768.1"/>
    </source>
</evidence>
<organism evidence="2 3">
    <name type="scientific">Allomeiothermus silvanus (strain ATCC 700542 / DSM 9946 / NBRC 106475 / NCIMB 13440 / VI-R2)</name>
    <name type="common">Thermus silvanus</name>
    <dbReference type="NCBI Taxonomy" id="526227"/>
    <lineage>
        <taxon>Bacteria</taxon>
        <taxon>Thermotogati</taxon>
        <taxon>Deinococcota</taxon>
        <taxon>Deinococci</taxon>
        <taxon>Thermales</taxon>
        <taxon>Thermaceae</taxon>
        <taxon>Allomeiothermus</taxon>
    </lineage>
</organism>
<dbReference type="KEGG" id="msv:Mesil_2928"/>
<dbReference type="EMBL" id="CP002042">
    <property type="protein sequence ID" value="ADH64768.1"/>
    <property type="molecule type" value="Genomic_DNA"/>
</dbReference>
<dbReference type="InterPro" id="IPR053182">
    <property type="entry name" value="YobU-like_regulator"/>
</dbReference>
<dbReference type="STRING" id="526227.Mesil_2928"/>
<evidence type="ECO:0000313" key="3">
    <source>
        <dbReference type="Proteomes" id="UP000001916"/>
    </source>
</evidence>
<keyword evidence="3" id="KW-1185">Reference proteome</keyword>
<dbReference type="SUPFAM" id="SSF55136">
    <property type="entry name" value="Probable bacterial effector-binding domain"/>
    <property type="match status" value="1"/>
</dbReference>
<name>D7BDE8_ALLS1</name>
<evidence type="ECO:0000259" key="1">
    <source>
        <dbReference type="SMART" id="SM00871"/>
    </source>
</evidence>
<dbReference type="InterPro" id="IPR010499">
    <property type="entry name" value="AraC_E-bd"/>
</dbReference>